<keyword evidence="2" id="KW-0444">Lipid biosynthesis</keyword>
<dbReference type="InterPro" id="IPR036554">
    <property type="entry name" value="GHMP_kinase_C_sf"/>
</dbReference>
<dbReference type="UniPathway" id="UPA00057">
    <property type="reaction ID" value="UER00098"/>
</dbReference>
<dbReference type="Pfam" id="PF08544">
    <property type="entry name" value="GHMP_kinases_C"/>
    <property type="match status" value="1"/>
</dbReference>
<reference evidence="12 13" key="1">
    <citation type="submission" date="2017-11" db="EMBL/GenBank/DDBJ databases">
        <title>Rhodohalobacter 15182 sp. nov., isolated from a salt lake.</title>
        <authorList>
            <person name="Han S."/>
        </authorList>
    </citation>
    <scope>NUCLEOTIDE SEQUENCE [LARGE SCALE GENOMIC DNA]</scope>
    <source>
        <strain evidence="12 13">15182</strain>
    </source>
</reference>
<dbReference type="InterPro" id="IPR006205">
    <property type="entry name" value="Mev_gal_kin"/>
</dbReference>
<keyword evidence="5" id="KW-0418">Kinase</keyword>
<proteinExistence type="predicted"/>
<dbReference type="EMBL" id="PISP01000001">
    <property type="protein sequence ID" value="PKD44455.1"/>
    <property type="molecule type" value="Genomic_DNA"/>
</dbReference>
<dbReference type="PANTHER" id="PTHR43290:SF2">
    <property type="entry name" value="MEVALONATE KINASE"/>
    <property type="match status" value="1"/>
</dbReference>
<accession>A0A2N0VJS8</accession>
<dbReference type="SUPFAM" id="SSF54211">
    <property type="entry name" value="Ribosomal protein S5 domain 2-like"/>
    <property type="match status" value="1"/>
</dbReference>
<dbReference type="OrthoDB" id="1522677at2"/>
<keyword evidence="6" id="KW-0067">ATP-binding</keyword>
<dbReference type="Gene3D" id="3.30.230.10">
    <property type="match status" value="1"/>
</dbReference>
<dbReference type="GO" id="GO:0005737">
    <property type="term" value="C:cytoplasm"/>
    <property type="evidence" value="ECO:0007669"/>
    <property type="project" value="InterPro"/>
</dbReference>
<keyword evidence="8" id="KW-0443">Lipid metabolism</keyword>
<gene>
    <name evidence="12" type="ORF">CWD77_03020</name>
</gene>
<dbReference type="AlphaFoldDB" id="A0A2N0VJS8"/>
<evidence type="ECO:0000259" key="10">
    <source>
        <dbReference type="Pfam" id="PF00288"/>
    </source>
</evidence>
<evidence type="ECO:0000256" key="3">
    <source>
        <dbReference type="ARBA" id="ARBA00022679"/>
    </source>
</evidence>
<dbReference type="GO" id="GO:0004496">
    <property type="term" value="F:mevalonate kinase activity"/>
    <property type="evidence" value="ECO:0007669"/>
    <property type="project" value="InterPro"/>
</dbReference>
<sequence length="358" mass="39298">MHESSICVKSPGKLILLGEYAVLEQAPALVTAIDRHCVVKIAPLYNSTFQIRTGNLKLPEVQFTLDSEGDAHFRTPLNSKVENQLRFVLSMLKYVTLRSGKIPGASIEIDTAPFYHKTTGYKFGLGSSAALTVSLLSALMEYMNKHIEQEDLYREAFLAHRHAQGKLGSGTDIAASATGGVMSYTMPESIDKLNGQVQPHSWPDDLHMITIWAGYAASTRSFVSNVNAFRDQKPAEYNKIMQTMMELSREGSVAFAKGDTDAFLNIVEDFKSQEYLLGQQSDTEIISDVHQDISSMVQKAGGTYKPSGAGGGDIGVAFCKESSTADNIREMIKESMFDVMDLKMSPTGTKVVHTTEIE</sequence>
<evidence type="ECO:0000313" key="12">
    <source>
        <dbReference type="EMBL" id="PKD44455.1"/>
    </source>
</evidence>
<keyword evidence="4" id="KW-0547">Nucleotide-binding</keyword>
<evidence type="ECO:0000256" key="8">
    <source>
        <dbReference type="ARBA" id="ARBA00023098"/>
    </source>
</evidence>
<dbReference type="Pfam" id="PF00288">
    <property type="entry name" value="GHMP_kinases_N"/>
    <property type="match status" value="1"/>
</dbReference>
<evidence type="ECO:0000256" key="6">
    <source>
        <dbReference type="ARBA" id="ARBA00022840"/>
    </source>
</evidence>
<dbReference type="PANTHER" id="PTHR43290">
    <property type="entry name" value="MEVALONATE KINASE"/>
    <property type="match status" value="1"/>
</dbReference>
<evidence type="ECO:0000256" key="1">
    <source>
        <dbReference type="ARBA" id="ARBA00022490"/>
    </source>
</evidence>
<dbReference type="InterPro" id="IPR006204">
    <property type="entry name" value="GHMP_kinase_N_dom"/>
</dbReference>
<evidence type="ECO:0000256" key="7">
    <source>
        <dbReference type="ARBA" id="ARBA00022842"/>
    </source>
</evidence>
<keyword evidence="7" id="KW-0460">Magnesium</keyword>
<comment type="caution">
    <text evidence="12">The sequence shown here is derived from an EMBL/GenBank/DDBJ whole genome shotgun (WGS) entry which is preliminary data.</text>
</comment>
<dbReference type="Proteomes" id="UP000233398">
    <property type="component" value="Unassembled WGS sequence"/>
</dbReference>
<evidence type="ECO:0000256" key="2">
    <source>
        <dbReference type="ARBA" id="ARBA00022516"/>
    </source>
</evidence>
<keyword evidence="13" id="KW-1185">Reference proteome</keyword>
<name>A0A2N0VJS8_9BACT</name>
<dbReference type="SUPFAM" id="SSF55060">
    <property type="entry name" value="GHMP Kinase, C-terminal domain"/>
    <property type="match status" value="1"/>
</dbReference>
<evidence type="ECO:0000256" key="9">
    <source>
        <dbReference type="ARBA" id="ARBA00029438"/>
    </source>
</evidence>
<dbReference type="InterPro" id="IPR013750">
    <property type="entry name" value="GHMP_kinase_C_dom"/>
</dbReference>
<feature type="domain" description="GHMP kinase C-terminal" evidence="11">
    <location>
        <begin position="254"/>
        <end position="335"/>
    </location>
</feature>
<evidence type="ECO:0000256" key="5">
    <source>
        <dbReference type="ARBA" id="ARBA00022777"/>
    </source>
</evidence>
<keyword evidence="1" id="KW-0963">Cytoplasm</keyword>
<dbReference type="Gene3D" id="3.30.70.890">
    <property type="entry name" value="GHMP kinase, C-terminal domain"/>
    <property type="match status" value="1"/>
</dbReference>
<dbReference type="GO" id="GO:0005524">
    <property type="term" value="F:ATP binding"/>
    <property type="evidence" value="ECO:0007669"/>
    <property type="project" value="UniProtKB-KW"/>
</dbReference>
<dbReference type="GO" id="GO:0019287">
    <property type="term" value="P:isopentenyl diphosphate biosynthetic process, mevalonate pathway"/>
    <property type="evidence" value="ECO:0007669"/>
    <property type="project" value="UniProtKB-UniPathway"/>
</dbReference>
<evidence type="ECO:0000256" key="4">
    <source>
        <dbReference type="ARBA" id="ARBA00022741"/>
    </source>
</evidence>
<protein>
    <submittedName>
        <fullName evidence="12">Uncharacterized protein</fullName>
    </submittedName>
</protein>
<evidence type="ECO:0000259" key="11">
    <source>
        <dbReference type="Pfam" id="PF08544"/>
    </source>
</evidence>
<dbReference type="InterPro" id="IPR014721">
    <property type="entry name" value="Ribsml_uS5_D2-typ_fold_subgr"/>
</dbReference>
<dbReference type="InterPro" id="IPR020568">
    <property type="entry name" value="Ribosomal_Su5_D2-typ_SF"/>
</dbReference>
<dbReference type="RefSeq" id="WP_101071745.1">
    <property type="nucleotide sequence ID" value="NZ_PISP01000001.1"/>
</dbReference>
<dbReference type="PRINTS" id="PR00959">
    <property type="entry name" value="MEVGALKINASE"/>
</dbReference>
<feature type="domain" description="GHMP kinase N-terminal" evidence="10">
    <location>
        <begin position="88"/>
        <end position="180"/>
    </location>
</feature>
<evidence type="ECO:0000313" key="13">
    <source>
        <dbReference type="Proteomes" id="UP000233398"/>
    </source>
</evidence>
<keyword evidence="3" id="KW-0808">Transferase</keyword>
<organism evidence="12 13">
    <name type="scientific">Rhodohalobacter barkolensis</name>
    <dbReference type="NCBI Taxonomy" id="2053187"/>
    <lineage>
        <taxon>Bacteria</taxon>
        <taxon>Pseudomonadati</taxon>
        <taxon>Balneolota</taxon>
        <taxon>Balneolia</taxon>
        <taxon>Balneolales</taxon>
        <taxon>Balneolaceae</taxon>
        <taxon>Rhodohalobacter</taxon>
    </lineage>
</organism>
<comment type="pathway">
    <text evidence="9">Isoprenoid biosynthesis; isopentenyl diphosphate biosynthesis via mevalonate pathway; isopentenyl diphosphate from (R)-mevalonate: step 1/3.</text>
</comment>